<comment type="caution">
    <text evidence="1">The sequence shown here is derived from an EMBL/GenBank/DDBJ whole genome shotgun (WGS) entry which is preliminary data.</text>
</comment>
<gene>
    <name evidence="1" type="ORF">CU098_012217</name>
</gene>
<name>A0A367KMH1_RHIST</name>
<dbReference type="STRING" id="4846.A0A367KMH1"/>
<protein>
    <submittedName>
        <fullName evidence="1">Uncharacterized protein</fullName>
    </submittedName>
</protein>
<evidence type="ECO:0000313" key="1">
    <source>
        <dbReference type="EMBL" id="RCI03042.1"/>
    </source>
</evidence>
<dbReference type="Proteomes" id="UP000253551">
    <property type="component" value="Unassembled WGS sequence"/>
</dbReference>
<reference evidence="1 2" key="1">
    <citation type="journal article" date="2018" name="G3 (Bethesda)">
        <title>Phylogenetic and Phylogenomic Definition of Rhizopus Species.</title>
        <authorList>
            <person name="Gryganskyi A.P."/>
            <person name="Golan J."/>
            <person name="Dolatabadi S."/>
            <person name="Mondo S."/>
            <person name="Robb S."/>
            <person name="Idnurm A."/>
            <person name="Muszewska A."/>
            <person name="Steczkiewicz K."/>
            <person name="Masonjones S."/>
            <person name="Liao H.L."/>
            <person name="Gajdeczka M.T."/>
            <person name="Anike F."/>
            <person name="Vuek A."/>
            <person name="Anishchenko I.M."/>
            <person name="Voigt K."/>
            <person name="de Hoog G.S."/>
            <person name="Smith M.E."/>
            <person name="Heitman J."/>
            <person name="Vilgalys R."/>
            <person name="Stajich J.E."/>
        </authorList>
    </citation>
    <scope>NUCLEOTIDE SEQUENCE [LARGE SCALE GENOMIC DNA]</scope>
    <source>
        <strain evidence="1 2">LSU 92-RS-03</strain>
    </source>
</reference>
<proteinExistence type="predicted"/>
<sequence length="91" mass="10175">MHRSIGFIRTYATKSKTTNLKYKPSVPVQNTTLSDGTLFIERQSVVSPARQATVAPLLRQPKQNQTQLIGHDPNSLRNSVVLNYMLVSSHP</sequence>
<evidence type="ECO:0000313" key="2">
    <source>
        <dbReference type="Proteomes" id="UP000253551"/>
    </source>
</evidence>
<dbReference type="AlphaFoldDB" id="A0A367KMH1"/>
<keyword evidence="2" id="KW-1185">Reference proteome</keyword>
<organism evidence="1 2">
    <name type="scientific">Rhizopus stolonifer</name>
    <name type="common">Rhizopus nigricans</name>
    <dbReference type="NCBI Taxonomy" id="4846"/>
    <lineage>
        <taxon>Eukaryota</taxon>
        <taxon>Fungi</taxon>
        <taxon>Fungi incertae sedis</taxon>
        <taxon>Mucoromycota</taxon>
        <taxon>Mucoromycotina</taxon>
        <taxon>Mucoromycetes</taxon>
        <taxon>Mucorales</taxon>
        <taxon>Mucorineae</taxon>
        <taxon>Rhizopodaceae</taxon>
        <taxon>Rhizopus</taxon>
    </lineage>
</organism>
<dbReference type="EMBL" id="PJQM01001166">
    <property type="protein sequence ID" value="RCI03042.1"/>
    <property type="molecule type" value="Genomic_DNA"/>
</dbReference>
<dbReference type="OrthoDB" id="6021263at2759"/>
<accession>A0A367KMH1</accession>